<dbReference type="InterPro" id="IPR021377">
    <property type="entry name" value="DUF3006"/>
</dbReference>
<dbReference type="OrthoDB" id="164847at2"/>
<evidence type="ECO:0000313" key="1">
    <source>
        <dbReference type="EMBL" id="ADL54013.1"/>
    </source>
</evidence>
<dbReference type="Proteomes" id="UP000002730">
    <property type="component" value="Chromosome"/>
</dbReference>
<dbReference type="STRING" id="573061.Clocel_4356"/>
<dbReference type="KEGG" id="ccb:Clocel_4356"/>
<accession>D9SPB1</accession>
<gene>
    <name evidence="1" type="ordered locus">Clocel_4356</name>
</gene>
<sequence length="70" mass="8185">MTGIIDRFEGEFCVVEMENGSMRDVRILDIPAGSKEGDVLIFKDNKIFLNKAETEKRKREIEELMKDMFQ</sequence>
<dbReference type="HOGENOM" id="CLU_181623_2_0_9"/>
<evidence type="ECO:0000313" key="2">
    <source>
        <dbReference type="Proteomes" id="UP000002730"/>
    </source>
</evidence>
<name>D9SPB1_CLOC7</name>
<dbReference type="EMBL" id="CP002160">
    <property type="protein sequence ID" value="ADL54013.1"/>
    <property type="molecule type" value="Genomic_DNA"/>
</dbReference>
<organism evidence="1 2">
    <name type="scientific">Clostridium cellulovorans (strain ATCC 35296 / DSM 3052 / OCM 3 / 743B)</name>
    <dbReference type="NCBI Taxonomy" id="573061"/>
    <lineage>
        <taxon>Bacteria</taxon>
        <taxon>Bacillati</taxon>
        <taxon>Bacillota</taxon>
        <taxon>Clostridia</taxon>
        <taxon>Eubacteriales</taxon>
        <taxon>Clostridiaceae</taxon>
        <taxon>Clostridium</taxon>
    </lineage>
</organism>
<protein>
    <submittedName>
        <fullName evidence="1">Uncharacterized protein</fullName>
    </submittedName>
</protein>
<reference evidence="1 2" key="1">
    <citation type="submission" date="2010-08" db="EMBL/GenBank/DDBJ databases">
        <title>Complete sequence of Clostridium cellulovorans 743B.</title>
        <authorList>
            <consortium name="US DOE Joint Genome Institute"/>
            <person name="Lucas S."/>
            <person name="Copeland A."/>
            <person name="Lapidus A."/>
            <person name="Cheng J.-F."/>
            <person name="Bruce D."/>
            <person name="Goodwin L."/>
            <person name="Pitluck S."/>
            <person name="Chertkov O."/>
            <person name="Detter J.C."/>
            <person name="Han C."/>
            <person name="Tapia R."/>
            <person name="Land M."/>
            <person name="Hauser L."/>
            <person name="Chang Y.-J."/>
            <person name="Jeffries C."/>
            <person name="Kyrpides N."/>
            <person name="Ivanova N."/>
            <person name="Mikhailova N."/>
            <person name="Hemme C.L."/>
            <person name="Woyke T."/>
        </authorList>
    </citation>
    <scope>NUCLEOTIDE SEQUENCE [LARGE SCALE GENOMIC DNA]</scope>
    <source>
        <strain evidence="2">ATCC 35296 / DSM 3052 / OCM 3 / 743B</strain>
    </source>
</reference>
<keyword evidence="2" id="KW-1185">Reference proteome</keyword>
<dbReference type="eggNOG" id="ENOG50339TZ">
    <property type="taxonomic scope" value="Bacteria"/>
</dbReference>
<dbReference type="Pfam" id="PF11213">
    <property type="entry name" value="DUF3006"/>
    <property type="match status" value="1"/>
</dbReference>
<dbReference type="AlphaFoldDB" id="D9SPB1"/>
<proteinExistence type="predicted"/>